<keyword evidence="2" id="KW-0732">Signal</keyword>
<reference evidence="3 4" key="1">
    <citation type="submission" date="2014-03" db="EMBL/GenBank/DDBJ databases">
        <title>Draft Genome Sequences of Four Burkholderia Strains.</title>
        <authorList>
            <person name="Liu X.Y."/>
            <person name="Li C.X."/>
            <person name="Xu J.H."/>
        </authorList>
    </citation>
    <scope>NUCLEOTIDE SEQUENCE [LARGE SCALE GENOMIC DNA]</scope>
    <source>
        <strain evidence="3 4">DSM 50014</strain>
    </source>
</reference>
<evidence type="ECO:0000256" key="2">
    <source>
        <dbReference type="SAM" id="SignalP"/>
    </source>
</evidence>
<dbReference type="AlphaFoldDB" id="A0A069PNH1"/>
<evidence type="ECO:0008006" key="5">
    <source>
        <dbReference type="Google" id="ProtNLM"/>
    </source>
</evidence>
<feature type="region of interest" description="Disordered" evidence="1">
    <location>
        <begin position="70"/>
        <end position="108"/>
    </location>
</feature>
<dbReference type="Pfam" id="PF13663">
    <property type="entry name" value="DUF4148"/>
    <property type="match status" value="1"/>
</dbReference>
<name>A0A069PNH1_9BURK</name>
<gene>
    <name evidence="3" type="ORF">BG61_11240</name>
</gene>
<evidence type="ECO:0000313" key="3">
    <source>
        <dbReference type="EMBL" id="KDR42203.1"/>
    </source>
</evidence>
<accession>A0A069PNH1</accession>
<organism evidence="3 4">
    <name type="scientific">Caballeronia glathei</name>
    <dbReference type="NCBI Taxonomy" id="60547"/>
    <lineage>
        <taxon>Bacteria</taxon>
        <taxon>Pseudomonadati</taxon>
        <taxon>Pseudomonadota</taxon>
        <taxon>Betaproteobacteria</taxon>
        <taxon>Burkholderiales</taxon>
        <taxon>Burkholderiaceae</taxon>
        <taxon>Caballeronia</taxon>
    </lineage>
</organism>
<dbReference type="InterPro" id="IPR025421">
    <property type="entry name" value="DUF4148"/>
</dbReference>
<feature type="compositionally biased region" description="Polar residues" evidence="1">
    <location>
        <begin position="79"/>
        <end position="88"/>
    </location>
</feature>
<keyword evidence="4" id="KW-1185">Reference proteome</keyword>
<feature type="signal peptide" evidence="2">
    <location>
        <begin position="1"/>
        <end position="21"/>
    </location>
</feature>
<feature type="chain" id="PRO_5007372246" description="Purine nucleoside phosphorylase" evidence="2">
    <location>
        <begin position="22"/>
        <end position="108"/>
    </location>
</feature>
<comment type="caution">
    <text evidence="3">The sequence shown here is derived from an EMBL/GenBank/DDBJ whole genome shotgun (WGS) entry which is preliminary data.</text>
</comment>
<evidence type="ECO:0000313" key="4">
    <source>
        <dbReference type="Proteomes" id="UP000027466"/>
    </source>
</evidence>
<evidence type="ECO:0000256" key="1">
    <source>
        <dbReference type="SAM" id="MobiDB-lite"/>
    </source>
</evidence>
<proteinExistence type="predicted"/>
<dbReference type="RefSeq" id="WP_035934565.1">
    <property type="nucleotide sequence ID" value="NZ_CADFFX010000010.1"/>
</dbReference>
<protein>
    <recommendedName>
        <fullName evidence="5">Purine nucleoside phosphorylase</fullName>
    </recommendedName>
</protein>
<dbReference type="EMBL" id="JFHC01000019">
    <property type="protein sequence ID" value="KDR42203.1"/>
    <property type="molecule type" value="Genomic_DNA"/>
</dbReference>
<sequence length="108" mass="11180">MKLVQSLFVAALVAVPALSFAQSSEPLTRADVRAELVQLEKAGYNPSSDHTQYPKNIEAALSRINAQNGSAASYGGAATNDSASGSRSDATRATESDVIGLGPIYAHS</sequence>
<dbReference type="Proteomes" id="UP000027466">
    <property type="component" value="Unassembled WGS sequence"/>
</dbReference>